<name>A0A844D1U9_9RHOB</name>
<dbReference type="EMBL" id="SZWE01000001">
    <property type="protein sequence ID" value="MRU15823.1"/>
    <property type="molecule type" value="Genomic_DNA"/>
</dbReference>
<feature type="region of interest" description="Disordered" evidence="1">
    <location>
        <begin position="60"/>
        <end position="81"/>
    </location>
</feature>
<dbReference type="NCBIfam" id="NF041112">
    <property type="entry name" value="chap_CsgH_alph"/>
    <property type="match status" value="1"/>
</dbReference>
<evidence type="ECO:0000256" key="2">
    <source>
        <dbReference type="SAM" id="SignalP"/>
    </source>
</evidence>
<comment type="caution">
    <text evidence="3">The sequence shown here is derived from an EMBL/GenBank/DDBJ whole genome shotgun (WGS) entry which is preliminary data.</text>
</comment>
<dbReference type="OrthoDB" id="7865846at2"/>
<dbReference type="AlphaFoldDB" id="A0A844D1U9"/>
<accession>A0A844D1U9</accession>
<organism evidence="3 4">
    <name type="scientific">Roseovarius bejariae</name>
    <dbReference type="NCBI Taxonomy" id="2576383"/>
    <lineage>
        <taxon>Bacteria</taxon>
        <taxon>Pseudomonadati</taxon>
        <taxon>Pseudomonadota</taxon>
        <taxon>Alphaproteobacteria</taxon>
        <taxon>Rhodobacterales</taxon>
        <taxon>Roseobacteraceae</taxon>
        <taxon>Roseovarius</taxon>
    </lineage>
</organism>
<dbReference type="InterPro" id="IPR047726">
    <property type="entry name" value="CsgH_dom"/>
</dbReference>
<dbReference type="InterPro" id="IPR053722">
    <property type="entry name" value="Curli_assembly_CsgC/AgfC"/>
</dbReference>
<sequence>MKISRLLFALLAAWPFSVASDEVPRAWLDMSQNDGLVQIEVFSNLEKGVGGEYQLDVVKSGPSGKSVNRQSGTVPVSQGEAMGPLSVSRVSLEPEASLSVTLKVTDKNGSVFEDEKSLTGQ</sequence>
<feature type="signal peptide" evidence="2">
    <location>
        <begin position="1"/>
        <end position="19"/>
    </location>
</feature>
<keyword evidence="4" id="KW-1185">Reference proteome</keyword>
<keyword evidence="2" id="KW-0732">Signal</keyword>
<evidence type="ECO:0000313" key="3">
    <source>
        <dbReference type="EMBL" id="MRU15823.1"/>
    </source>
</evidence>
<feature type="compositionally biased region" description="Polar residues" evidence="1">
    <location>
        <begin position="63"/>
        <end position="76"/>
    </location>
</feature>
<dbReference type="RefSeq" id="WP_154151413.1">
    <property type="nucleotide sequence ID" value="NZ_SZWE01000001.1"/>
</dbReference>
<evidence type="ECO:0000313" key="4">
    <source>
        <dbReference type="Proteomes" id="UP000564704"/>
    </source>
</evidence>
<reference evidence="3 4" key="1">
    <citation type="submission" date="2019-05" db="EMBL/GenBank/DDBJ databases">
        <title>Roseovarius bejariae sp. nov., a moderately halophylic bacterium isolated from a saline soil in Rambla Salada (Murcia).</title>
        <authorList>
            <person name="Castro D.J."/>
            <person name="Gomez-Altuve A."/>
            <person name="Reina J.C."/>
            <person name="Rodriguez M."/>
            <person name="Sampedro I."/>
            <person name="Llamas I."/>
            <person name="Martinez-Checa F."/>
        </authorList>
    </citation>
    <scope>NUCLEOTIDE SEQUENCE [LARGE SCALE GENOMIC DNA]</scope>
    <source>
        <strain evidence="3 4">A21</strain>
    </source>
</reference>
<protein>
    <recommendedName>
        <fullName evidence="5">Curli assembly protein CsgC</fullName>
    </recommendedName>
</protein>
<evidence type="ECO:0008006" key="5">
    <source>
        <dbReference type="Google" id="ProtNLM"/>
    </source>
</evidence>
<gene>
    <name evidence="3" type="ORF">FDP25_10335</name>
</gene>
<evidence type="ECO:0000256" key="1">
    <source>
        <dbReference type="SAM" id="MobiDB-lite"/>
    </source>
</evidence>
<dbReference type="Proteomes" id="UP000564704">
    <property type="component" value="Unassembled WGS sequence"/>
</dbReference>
<dbReference type="Gene3D" id="2.60.40.2420">
    <property type="match status" value="1"/>
</dbReference>
<proteinExistence type="predicted"/>
<feature type="chain" id="PRO_5032499920" description="Curli assembly protein CsgC" evidence="2">
    <location>
        <begin position="20"/>
        <end position="121"/>
    </location>
</feature>